<dbReference type="EMBL" id="FZOT01000010">
    <property type="protein sequence ID" value="SNS94519.1"/>
    <property type="molecule type" value="Genomic_DNA"/>
</dbReference>
<name>A0A239ILU0_9BURK</name>
<proteinExistence type="predicted"/>
<dbReference type="Proteomes" id="UP000198284">
    <property type="component" value="Unassembled WGS sequence"/>
</dbReference>
<dbReference type="Pfam" id="PF02810">
    <property type="entry name" value="SEC-C"/>
    <property type="match status" value="1"/>
</dbReference>
<sequence length="187" mass="20681">MKPGRNDPCPCGSGKKFKKCCGEIIALTPVAAAPAMQRPRQARACGDCTACCDGWVAGTIHGHEMKPGVRCHFVTDGGCSIYDTRPESPCRNFICGWAIEGSPFPESFSPPQTGVIIVPVRWRDRTAFLLKSAGRDPDAGLLNWMADYSRRTGHPFFYEEKGEKLGFGPPEFQLDMLQRARRGEPMW</sequence>
<evidence type="ECO:0000313" key="2">
    <source>
        <dbReference type="Proteomes" id="UP000198284"/>
    </source>
</evidence>
<gene>
    <name evidence="1" type="ORF">SAMN06265795_11019</name>
</gene>
<dbReference type="RefSeq" id="WP_245844985.1">
    <property type="nucleotide sequence ID" value="NZ_FZOT01000010.1"/>
</dbReference>
<accession>A0A239ILU0</accession>
<dbReference type="SUPFAM" id="SSF103642">
    <property type="entry name" value="Sec-C motif"/>
    <property type="match status" value="1"/>
</dbReference>
<protein>
    <submittedName>
        <fullName evidence="1">SEC-C motif-containing protein</fullName>
    </submittedName>
</protein>
<keyword evidence="2" id="KW-1185">Reference proteome</keyword>
<dbReference type="InterPro" id="IPR004027">
    <property type="entry name" value="SEC_C_motif"/>
</dbReference>
<evidence type="ECO:0000313" key="1">
    <source>
        <dbReference type="EMBL" id="SNS94519.1"/>
    </source>
</evidence>
<organism evidence="1 2">
    <name type="scientific">Noviherbaspirillum humi</name>
    <dbReference type="NCBI Taxonomy" id="1688639"/>
    <lineage>
        <taxon>Bacteria</taxon>
        <taxon>Pseudomonadati</taxon>
        <taxon>Pseudomonadota</taxon>
        <taxon>Betaproteobacteria</taxon>
        <taxon>Burkholderiales</taxon>
        <taxon>Oxalobacteraceae</taxon>
        <taxon>Noviherbaspirillum</taxon>
    </lineage>
</organism>
<reference evidence="1 2" key="1">
    <citation type="submission" date="2017-06" db="EMBL/GenBank/DDBJ databases">
        <authorList>
            <person name="Kim H.J."/>
            <person name="Triplett B.A."/>
        </authorList>
    </citation>
    <scope>NUCLEOTIDE SEQUENCE [LARGE SCALE GENOMIC DNA]</scope>
    <source>
        <strain evidence="1 2">U15</strain>
    </source>
</reference>
<dbReference type="Gene3D" id="3.10.450.50">
    <property type="match status" value="1"/>
</dbReference>
<dbReference type="AlphaFoldDB" id="A0A239ILU0"/>